<keyword evidence="10" id="KW-0675">Receptor</keyword>
<dbReference type="Pfam" id="PF07714">
    <property type="entry name" value="PK_Tyr_Ser-Thr"/>
    <property type="match status" value="1"/>
</dbReference>
<reference evidence="11" key="1">
    <citation type="journal article" date="2016" name="Nature">
        <title>The genome of the seagrass Zostera marina reveals angiosperm adaptation to the sea.</title>
        <authorList>
            <person name="Olsen J.L."/>
            <person name="Rouze P."/>
            <person name="Verhelst B."/>
            <person name="Lin Y.-C."/>
            <person name="Bayer T."/>
            <person name="Collen J."/>
            <person name="Dattolo E."/>
            <person name="De Paoli E."/>
            <person name="Dittami S."/>
            <person name="Maumus F."/>
            <person name="Michel G."/>
            <person name="Kersting A."/>
            <person name="Lauritano C."/>
            <person name="Lohaus R."/>
            <person name="Toepel M."/>
            <person name="Tonon T."/>
            <person name="Vanneste K."/>
            <person name="Amirebrahimi M."/>
            <person name="Brakel J."/>
            <person name="Bostroem C."/>
            <person name="Chovatia M."/>
            <person name="Grimwood J."/>
            <person name="Jenkins J.W."/>
            <person name="Jueterbock A."/>
            <person name="Mraz A."/>
            <person name="Stam W.T."/>
            <person name="Tice H."/>
            <person name="Bornberg-Bauer E."/>
            <person name="Green P.J."/>
            <person name="Pearson G.A."/>
            <person name="Procaccini G."/>
            <person name="Duarte C.M."/>
            <person name="Schmutz J."/>
            <person name="Reusch T.B.H."/>
            <person name="Van de Peer Y."/>
        </authorList>
    </citation>
    <scope>NUCLEOTIDE SEQUENCE [LARGE SCALE GENOMIC DNA]</scope>
    <source>
        <strain evidence="11">cv. Finnish</strain>
    </source>
</reference>
<dbReference type="SMART" id="SM00369">
    <property type="entry name" value="LRR_TYP"/>
    <property type="match status" value="4"/>
</dbReference>
<evidence type="ECO:0000256" key="2">
    <source>
        <dbReference type="ARBA" id="ARBA00022614"/>
    </source>
</evidence>
<dbReference type="FunFam" id="3.30.200.20:FF:000371">
    <property type="entry name" value="Protein NSP-INTERACTING KINASE 2"/>
    <property type="match status" value="1"/>
</dbReference>
<dbReference type="Gene3D" id="3.30.200.20">
    <property type="entry name" value="Phosphorylase Kinase, domain 1"/>
    <property type="match status" value="1"/>
</dbReference>
<dbReference type="FunFam" id="3.80.10.10:FF:000379">
    <property type="entry name" value="Protein NSP-INTERACTING KINASE 2"/>
    <property type="match status" value="1"/>
</dbReference>
<proteinExistence type="predicted"/>
<name>A0A0K9Q628_ZOSMR</name>
<sequence>MGTTAMFSSHFLRSVFFFFVFFINNGTNADEQLRALLELKTALDPDAVFLSSWTSDGNPCGEDFEGVVCNVHGKVANITLQGLGLYGFISPEVSRLRSLSGLFLHYNALTGTIPKEIGNLTELSDLYLNVNNFSGSLPLEFGNLASLQVLQLCYNQLTGSIPNQLSRLKKLTVLALQSNHLTGAIPASLGDLTKLTRLDLSSNHLFGSIPGKLAEVPLLTILDVHNNSLSGNVPSELGRLEGGFRYKNNKDLCGKGFYPLRTCTSADLLNPNRPEPYGPEDSKGIPQSADIKKSHCSTTSANCPSPSNVSKAPIIACLVSLVAGVLVMSLVAFAWYRRQKQKIGGSLEITESRFSTDHSKDVYRKSASPLISLEYSSGWDPLSDGRSGIGFSEEVSQSFRFNLEEIEFATQYFSEVNLLGRSNFAATYKGILRDGSVVAVKSIYKTSCKTEEPEFLKGLKILTSLRHDNLVRLRGFCCSRSRGECFLVYDFVANGSLSHYLDPKKGDENSPILDWPTRVSIIKGIAKGIEYLHGNRSNKPALVHQNISANNVLVDHHFKPLLSGSGLYRLLADDVVFSTLKGSAAMGYLAPEYTTTGRFTEKSDVYAFGVIIFQILAGKSRTNHLKLGTEAGKLDDLMDGNLNGSFSKSEATRLTGIALICTAESPHQRPRMEVVLQELSRGI</sequence>
<dbReference type="Pfam" id="PF00560">
    <property type="entry name" value="LRR_1"/>
    <property type="match status" value="1"/>
</dbReference>
<evidence type="ECO:0000259" key="9">
    <source>
        <dbReference type="PROSITE" id="PS50011"/>
    </source>
</evidence>
<dbReference type="InterPro" id="IPR003591">
    <property type="entry name" value="Leu-rich_rpt_typical-subtyp"/>
</dbReference>
<keyword evidence="10" id="KW-0808">Transferase</keyword>
<comment type="caution">
    <text evidence="10">The sequence shown here is derived from an EMBL/GenBank/DDBJ whole genome shotgun (WGS) entry which is preliminary data.</text>
</comment>
<dbReference type="EMBL" id="LFYR01000079">
    <property type="protein sequence ID" value="KMZ76135.1"/>
    <property type="molecule type" value="Genomic_DNA"/>
</dbReference>
<dbReference type="Gene3D" id="3.80.10.10">
    <property type="entry name" value="Ribonuclease Inhibitor"/>
    <property type="match status" value="2"/>
</dbReference>
<dbReference type="SUPFAM" id="SSF52058">
    <property type="entry name" value="L domain-like"/>
    <property type="match status" value="1"/>
</dbReference>
<dbReference type="Proteomes" id="UP000036987">
    <property type="component" value="Unassembled WGS sequence"/>
</dbReference>
<dbReference type="CDD" id="cd14066">
    <property type="entry name" value="STKc_IRAK"/>
    <property type="match status" value="1"/>
</dbReference>
<dbReference type="GO" id="GO:0005524">
    <property type="term" value="F:ATP binding"/>
    <property type="evidence" value="ECO:0007669"/>
    <property type="project" value="InterPro"/>
</dbReference>
<evidence type="ECO:0000256" key="6">
    <source>
        <dbReference type="ARBA" id="ARBA00023136"/>
    </source>
</evidence>
<dbReference type="OMA" id="IDSHYNP"/>
<feature type="chain" id="PRO_5005528335" evidence="8">
    <location>
        <begin position="30"/>
        <end position="683"/>
    </location>
</feature>
<keyword evidence="6 7" id="KW-0472">Membrane</keyword>
<dbReference type="OrthoDB" id="676979at2759"/>
<dbReference type="PANTHER" id="PTHR48007">
    <property type="entry name" value="LEUCINE-RICH REPEAT RECEPTOR-LIKE PROTEIN KINASE PXC1"/>
    <property type="match status" value="1"/>
</dbReference>
<dbReference type="FunFam" id="3.80.10.10:FF:000485">
    <property type="entry name" value="Protein NSP-INTERACTING KINASE 2"/>
    <property type="match status" value="1"/>
</dbReference>
<feature type="transmembrane region" description="Helical" evidence="7">
    <location>
        <begin position="312"/>
        <end position="336"/>
    </location>
</feature>
<feature type="domain" description="Protein kinase" evidence="9">
    <location>
        <begin position="413"/>
        <end position="683"/>
    </location>
</feature>
<evidence type="ECO:0000256" key="1">
    <source>
        <dbReference type="ARBA" id="ARBA00004370"/>
    </source>
</evidence>
<dbReference type="GO" id="GO:0016020">
    <property type="term" value="C:membrane"/>
    <property type="evidence" value="ECO:0000318"/>
    <property type="project" value="GO_Central"/>
</dbReference>
<gene>
    <name evidence="10" type="ORF">ZOSMA_106G00410</name>
</gene>
<keyword evidence="8" id="KW-0732">Signal</keyword>
<keyword evidence="2" id="KW-0433">Leucine-rich repeat</keyword>
<dbReference type="InterPro" id="IPR032675">
    <property type="entry name" value="LRR_dom_sf"/>
</dbReference>
<organism evidence="10 11">
    <name type="scientific">Zostera marina</name>
    <name type="common">Eelgrass</name>
    <dbReference type="NCBI Taxonomy" id="29655"/>
    <lineage>
        <taxon>Eukaryota</taxon>
        <taxon>Viridiplantae</taxon>
        <taxon>Streptophyta</taxon>
        <taxon>Embryophyta</taxon>
        <taxon>Tracheophyta</taxon>
        <taxon>Spermatophyta</taxon>
        <taxon>Magnoliopsida</taxon>
        <taxon>Liliopsida</taxon>
        <taxon>Zosteraceae</taxon>
        <taxon>Zostera</taxon>
    </lineage>
</organism>
<protein>
    <submittedName>
        <fullName evidence="10">Receptor-like protein kinase</fullName>
    </submittedName>
</protein>
<keyword evidence="10" id="KW-0418">Kinase</keyword>
<dbReference type="InterPro" id="IPR011009">
    <property type="entry name" value="Kinase-like_dom_sf"/>
</dbReference>
<dbReference type="InterPro" id="IPR001611">
    <property type="entry name" value="Leu-rich_rpt"/>
</dbReference>
<evidence type="ECO:0000256" key="5">
    <source>
        <dbReference type="ARBA" id="ARBA00022989"/>
    </source>
</evidence>
<evidence type="ECO:0000256" key="4">
    <source>
        <dbReference type="ARBA" id="ARBA00022737"/>
    </source>
</evidence>
<keyword evidence="5 7" id="KW-1133">Transmembrane helix</keyword>
<dbReference type="PANTHER" id="PTHR48007:SF65">
    <property type="entry name" value="OS01G0577600 PROTEIN"/>
    <property type="match status" value="1"/>
</dbReference>
<dbReference type="InterPro" id="IPR001245">
    <property type="entry name" value="Ser-Thr/Tyr_kinase_cat_dom"/>
</dbReference>
<dbReference type="PROSITE" id="PS50011">
    <property type="entry name" value="PROTEIN_KINASE_DOM"/>
    <property type="match status" value="1"/>
</dbReference>
<evidence type="ECO:0000313" key="10">
    <source>
        <dbReference type="EMBL" id="KMZ76135.1"/>
    </source>
</evidence>
<dbReference type="GO" id="GO:0004674">
    <property type="term" value="F:protein serine/threonine kinase activity"/>
    <property type="evidence" value="ECO:0000318"/>
    <property type="project" value="GO_Central"/>
</dbReference>
<dbReference type="Pfam" id="PF08263">
    <property type="entry name" value="LRRNT_2"/>
    <property type="match status" value="1"/>
</dbReference>
<dbReference type="Pfam" id="PF13855">
    <property type="entry name" value="LRR_8"/>
    <property type="match status" value="1"/>
</dbReference>
<dbReference type="SUPFAM" id="SSF56112">
    <property type="entry name" value="Protein kinase-like (PK-like)"/>
    <property type="match status" value="1"/>
</dbReference>
<feature type="signal peptide" evidence="8">
    <location>
        <begin position="1"/>
        <end position="29"/>
    </location>
</feature>
<dbReference type="InterPro" id="IPR046959">
    <property type="entry name" value="PRK1-6/SRF4-like"/>
</dbReference>
<dbReference type="Gene3D" id="1.10.510.10">
    <property type="entry name" value="Transferase(Phosphotransferase) domain 1"/>
    <property type="match status" value="1"/>
</dbReference>
<evidence type="ECO:0000256" key="8">
    <source>
        <dbReference type="SAM" id="SignalP"/>
    </source>
</evidence>
<keyword evidence="3 7" id="KW-0812">Transmembrane</keyword>
<dbReference type="InterPro" id="IPR000719">
    <property type="entry name" value="Prot_kinase_dom"/>
</dbReference>
<dbReference type="AlphaFoldDB" id="A0A0K9Q628"/>
<dbReference type="InterPro" id="IPR013210">
    <property type="entry name" value="LRR_N_plant-typ"/>
</dbReference>
<keyword evidence="11" id="KW-1185">Reference proteome</keyword>
<evidence type="ECO:0000256" key="3">
    <source>
        <dbReference type="ARBA" id="ARBA00022692"/>
    </source>
</evidence>
<evidence type="ECO:0000313" key="11">
    <source>
        <dbReference type="Proteomes" id="UP000036987"/>
    </source>
</evidence>
<comment type="subcellular location">
    <subcellularLocation>
        <location evidence="1">Membrane</location>
    </subcellularLocation>
</comment>
<accession>A0A0K9Q628</accession>
<evidence type="ECO:0000256" key="7">
    <source>
        <dbReference type="SAM" id="Phobius"/>
    </source>
</evidence>
<keyword evidence="4" id="KW-0677">Repeat</keyword>